<evidence type="ECO:0000256" key="5">
    <source>
        <dbReference type="ARBA" id="ARBA00034531"/>
    </source>
</evidence>
<dbReference type="Pfam" id="PF02661">
    <property type="entry name" value="Fic"/>
    <property type="match status" value="1"/>
</dbReference>
<dbReference type="InterPro" id="IPR003812">
    <property type="entry name" value="Fido"/>
</dbReference>
<keyword evidence="4" id="KW-0067">ATP-binding</keyword>
<evidence type="ECO:0000313" key="9">
    <source>
        <dbReference type="EMBL" id="RDF04636.1"/>
    </source>
</evidence>
<organism evidence="9 10">
    <name type="scientific">Haemophilus parahaemolyticus</name>
    <dbReference type="NCBI Taxonomy" id="735"/>
    <lineage>
        <taxon>Bacteria</taxon>
        <taxon>Pseudomonadati</taxon>
        <taxon>Pseudomonadota</taxon>
        <taxon>Gammaproteobacteria</taxon>
        <taxon>Pasteurellales</taxon>
        <taxon>Pasteurellaceae</taxon>
        <taxon>Haemophilus</taxon>
    </lineage>
</organism>
<dbReference type="EC" id="2.7.7.108" evidence="5"/>
<keyword evidence="1" id="KW-0808">Transferase</keyword>
<gene>
    <name evidence="9" type="ORF">DPV98_04475</name>
</gene>
<feature type="domain" description="Fido" evidence="8">
    <location>
        <begin position="52"/>
        <end position="190"/>
    </location>
</feature>
<dbReference type="AlphaFoldDB" id="A0A369ZD20"/>
<protein>
    <recommendedName>
        <fullName evidence="5">protein adenylyltransferase</fullName>
        <ecNumber evidence="5">2.7.7.108</ecNumber>
    </recommendedName>
</protein>
<name>A0A369ZD20_HAEPH</name>
<proteinExistence type="predicted"/>
<evidence type="ECO:0000256" key="4">
    <source>
        <dbReference type="ARBA" id="ARBA00022840"/>
    </source>
</evidence>
<evidence type="ECO:0000256" key="3">
    <source>
        <dbReference type="ARBA" id="ARBA00022741"/>
    </source>
</evidence>
<dbReference type="GO" id="GO:0005524">
    <property type="term" value="F:ATP binding"/>
    <property type="evidence" value="ECO:0007669"/>
    <property type="project" value="UniProtKB-KW"/>
</dbReference>
<keyword evidence="3" id="KW-0547">Nucleotide-binding</keyword>
<evidence type="ECO:0000256" key="6">
    <source>
        <dbReference type="ARBA" id="ARBA00047939"/>
    </source>
</evidence>
<dbReference type="PANTHER" id="PTHR39560">
    <property type="entry name" value="PROTEIN ADENYLYLTRANSFERASE FIC-RELATED"/>
    <property type="match status" value="1"/>
</dbReference>
<evidence type="ECO:0000313" key="10">
    <source>
        <dbReference type="Proteomes" id="UP000253999"/>
    </source>
</evidence>
<dbReference type="SUPFAM" id="SSF140931">
    <property type="entry name" value="Fic-like"/>
    <property type="match status" value="1"/>
</dbReference>
<comment type="catalytic activity">
    <reaction evidence="6">
        <text>L-threonyl-[protein] + ATP = 3-O-(5'-adenylyl)-L-threonyl-[protein] + diphosphate</text>
        <dbReference type="Rhea" id="RHEA:54292"/>
        <dbReference type="Rhea" id="RHEA-COMP:11060"/>
        <dbReference type="Rhea" id="RHEA-COMP:13847"/>
        <dbReference type="ChEBI" id="CHEBI:30013"/>
        <dbReference type="ChEBI" id="CHEBI:30616"/>
        <dbReference type="ChEBI" id="CHEBI:33019"/>
        <dbReference type="ChEBI" id="CHEBI:138113"/>
        <dbReference type="EC" id="2.7.7.108"/>
    </reaction>
</comment>
<keyword evidence="2" id="KW-0548">Nucleotidyltransferase</keyword>
<accession>A0A369ZD20</accession>
<comment type="caution">
    <text evidence="9">The sequence shown here is derived from an EMBL/GenBank/DDBJ whole genome shotgun (WGS) entry which is preliminary data.</text>
</comment>
<dbReference type="EMBL" id="QEQD01000004">
    <property type="protein sequence ID" value="RDF04636.1"/>
    <property type="molecule type" value="Genomic_DNA"/>
</dbReference>
<dbReference type="GO" id="GO:0070733">
    <property type="term" value="F:AMPylase activity"/>
    <property type="evidence" value="ECO:0007669"/>
    <property type="project" value="UniProtKB-EC"/>
</dbReference>
<dbReference type="RefSeq" id="WP_111312810.1">
    <property type="nucleotide sequence ID" value="NZ_QEQD01000004.1"/>
</dbReference>
<dbReference type="InterPro" id="IPR036597">
    <property type="entry name" value="Fido-like_dom_sf"/>
</dbReference>
<evidence type="ECO:0000256" key="7">
    <source>
        <dbReference type="ARBA" id="ARBA00048696"/>
    </source>
</evidence>
<evidence type="ECO:0000256" key="2">
    <source>
        <dbReference type="ARBA" id="ARBA00022695"/>
    </source>
</evidence>
<dbReference type="Gene3D" id="1.10.3290.10">
    <property type="entry name" value="Fido-like domain"/>
    <property type="match status" value="1"/>
</dbReference>
<reference evidence="9 10" key="1">
    <citation type="submission" date="2018-05" db="EMBL/GenBank/DDBJ databases">
        <title>Draft Genome Sequences for a Diverse set of 7 Haemophilus Species.</title>
        <authorList>
            <person name="Nichols M."/>
            <person name="Topaz N."/>
            <person name="Wang X."/>
            <person name="Wang X."/>
            <person name="Boxrud D."/>
        </authorList>
    </citation>
    <scope>NUCLEOTIDE SEQUENCE [LARGE SCALE GENOMIC DNA]</scope>
    <source>
        <strain evidence="9 10">C2010039593</strain>
    </source>
</reference>
<sequence length="243" mass="27827">MRYGSNDFHINENGVLKNKLGAKTNEELESRERDITTFRIAQLKDSPINGNFDLKHLQDIHHFIFSPVYDWAGEIRDGSLAKGGTVFTYPERIAPELNKLFSQLKSENYLQGLNQEEITQRLAYYLGELNVNHPFREGNGRVQRIFISELAEKAGYKLDFSNVSQQEMIDASVLAYRKLDYSQLADLVSRSIEPNYAYQLTNEAINTAVFNSSNQNLLTAAMNTNREEEKQQNTLSSAFKFKP</sequence>
<comment type="catalytic activity">
    <reaction evidence="7">
        <text>L-tyrosyl-[protein] + ATP = O-(5'-adenylyl)-L-tyrosyl-[protein] + diphosphate</text>
        <dbReference type="Rhea" id="RHEA:54288"/>
        <dbReference type="Rhea" id="RHEA-COMP:10136"/>
        <dbReference type="Rhea" id="RHEA-COMP:13846"/>
        <dbReference type="ChEBI" id="CHEBI:30616"/>
        <dbReference type="ChEBI" id="CHEBI:33019"/>
        <dbReference type="ChEBI" id="CHEBI:46858"/>
        <dbReference type="ChEBI" id="CHEBI:83624"/>
        <dbReference type="EC" id="2.7.7.108"/>
    </reaction>
</comment>
<evidence type="ECO:0000259" key="8">
    <source>
        <dbReference type="PROSITE" id="PS51459"/>
    </source>
</evidence>
<evidence type="ECO:0000256" key="1">
    <source>
        <dbReference type="ARBA" id="ARBA00022679"/>
    </source>
</evidence>
<dbReference type="PANTHER" id="PTHR39560:SF1">
    <property type="entry name" value="PROTEIN ADENYLYLTRANSFERASE FIC-RELATED"/>
    <property type="match status" value="1"/>
</dbReference>
<dbReference type="Proteomes" id="UP000253999">
    <property type="component" value="Unassembled WGS sequence"/>
</dbReference>
<dbReference type="GO" id="GO:0051302">
    <property type="term" value="P:regulation of cell division"/>
    <property type="evidence" value="ECO:0007669"/>
    <property type="project" value="TreeGrafter"/>
</dbReference>
<dbReference type="PROSITE" id="PS51459">
    <property type="entry name" value="FIDO"/>
    <property type="match status" value="1"/>
</dbReference>